<sequence length="120" mass="12460">MNRALPLRRPGAGRIGHPIRATVTAQPAETIAEHLGVDVRGAGPLAGAACASPLLARDVMFPDKGDRAGAEFARRVCASCPVDKDVCLARFGTLSHGVVAGLTAAERRAQRVRARAAVAQ</sequence>
<gene>
    <name evidence="2" type="ORF">GCM10009838_07780</name>
</gene>
<evidence type="ECO:0000313" key="2">
    <source>
        <dbReference type="EMBL" id="GAA1954701.1"/>
    </source>
</evidence>
<evidence type="ECO:0000259" key="1">
    <source>
        <dbReference type="PROSITE" id="PS51674"/>
    </source>
</evidence>
<feature type="domain" description="4Fe-4S Wbl-type" evidence="1">
    <location>
        <begin position="49"/>
        <end position="109"/>
    </location>
</feature>
<keyword evidence="3" id="KW-1185">Reference proteome</keyword>
<name>A0ABP5BYT7_9ACTN</name>
<proteinExistence type="predicted"/>
<reference evidence="3" key="1">
    <citation type="journal article" date="2019" name="Int. J. Syst. Evol. Microbiol.">
        <title>The Global Catalogue of Microorganisms (GCM) 10K type strain sequencing project: providing services to taxonomists for standard genome sequencing and annotation.</title>
        <authorList>
            <consortium name="The Broad Institute Genomics Platform"/>
            <consortium name="The Broad Institute Genome Sequencing Center for Infectious Disease"/>
            <person name="Wu L."/>
            <person name="Ma J."/>
        </authorList>
    </citation>
    <scope>NUCLEOTIDE SEQUENCE [LARGE SCALE GENOMIC DNA]</scope>
    <source>
        <strain evidence="3">JCM 16013</strain>
    </source>
</reference>
<dbReference type="Proteomes" id="UP001499854">
    <property type="component" value="Unassembled WGS sequence"/>
</dbReference>
<accession>A0ABP5BYT7</accession>
<dbReference type="PROSITE" id="PS51674">
    <property type="entry name" value="4FE4S_WBL"/>
    <property type="match status" value="1"/>
</dbReference>
<protein>
    <recommendedName>
        <fullName evidence="1">4Fe-4S Wbl-type domain-containing protein</fullName>
    </recommendedName>
</protein>
<dbReference type="InterPro" id="IPR034768">
    <property type="entry name" value="4FE4S_WBL"/>
</dbReference>
<organism evidence="2 3">
    <name type="scientific">Catenulispora subtropica</name>
    <dbReference type="NCBI Taxonomy" id="450798"/>
    <lineage>
        <taxon>Bacteria</taxon>
        <taxon>Bacillati</taxon>
        <taxon>Actinomycetota</taxon>
        <taxon>Actinomycetes</taxon>
        <taxon>Catenulisporales</taxon>
        <taxon>Catenulisporaceae</taxon>
        <taxon>Catenulispora</taxon>
    </lineage>
</organism>
<dbReference type="RefSeq" id="WP_344655511.1">
    <property type="nucleotide sequence ID" value="NZ_BAAAQM010000003.1"/>
</dbReference>
<dbReference type="Pfam" id="PF02467">
    <property type="entry name" value="Whib"/>
    <property type="match status" value="1"/>
</dbReference>
<comment type="caution">
    <text evidence="2">The sequence shown here is derived from an EMBL/GenBank/DDBJ whole genome shotgun (WGS) entry which is preliminary data.</text>
</comment>
<dbReference type="EMBL" id="BAAAQM010000003">
    <property type="protein sequence ID" value="GAA1954701.1"/>
    <property type="molecule type" value="Genomic_DNA"/>
</dbReference>
<evidence type="ECO:0000313" key="3">
    <source>
        <dbReference type="Proteomes" id="UP001499854"/>
    </source>
</evidence>